<dbReference type="STRING" id="1194695.A0A5A7SW60"/>
<gene>
    <name evidence="1" type="ORF">E6C27_scaffold111G00710</name>
</gene>
<reference evidence="1 2" key="1">
    <citation type="submission" date="2019-08" db="EMBL/GenBank/DDBJ databases">
        <title>Draft genome sequences of two oriental melons (Cucumis melo L. var makuwa).</title>
        <authorList>
            <person name="Kwon S.-Y."/>
        </authorList>
    </citation>
    <scope>NUCLEOTIDE SEQUENCE [LARGE SCALE GENOMIC DNA]</scope>
    <source>
        <strain evidence="2">cv. SW 3</strain>
        <tissue evidence="1">Leaf</tissue>
    </source>
</reference>
<name>A0A5A7SW60_CUCMM</name>
<dbReference type="AlphaFoldDB" id="A0A5A7SW60"/>
<sequence length="109" mass="12807">MEVENDDLLFAELTRRISLLIMDDDELPIVNTNFTRTVHQLRPRELPLTMDYENGFVRESKGTGVFIPTRLPPPKRKQKNATVGYRIKSENKRLNNNRQPSPMYYCKPK</sequence>
<evidence type="ECO:0000313" key="2">
    <source>
        <dbReference type="Proteomes" id="UP000321393"/>
    </source>
</evidence>
<organism evidence="1 2">
    <name type="scientific">Cucumis melo var. makuwa</name>
    <name type="common">Oriental melon</name>
    <dbReference type="NCBI Taxonomy" id="1194695"/>
    <lineage>
        <taxon>Eukaryota</taxon>
        <taxon>Viridiplantae</taxon>
        <taxon>Streptophyta</taxon>
        <taxon>Embryophyta</taxon>
        <taxon>Tracheophyta</taxon>
        <taxon>Spermatophyta</taxon>
        <taxon>Magnoliopsida</taxon>
        <taxon>eudicotyledons</taxon>
        <taxon>Gunneridae</taxon>
        <taxon>Pentapetalae</taxon>
        <taxon>rosids</taxon>
        <taxon>fabids</taxon>
        <taxon>Cucurbitales</taxon>
        <taxon>Cucurbitaceae</taxon>
        <taxon>Benincaseae</taxon>
        <taxon>Cucumis</taxon>
    </lineage>
</organism>
<comment type="caution">
    <text evidence="1">The sequence shown here is derived from an EMBL/GenBank/DDBJ whole genome shotgun (WGS) entry which is preliminary data.</text>
</comment>
<evidence type="ECO:0000313" key="1">
    <source>
        <dbReference type="EMBL" id="KAA0033419.1"/>
    </source>
</evidence>
<dbReference type="OrthoDB" id="1081388at2759"/>
<dbReference type="PANTHER" id="PTHR34956">
    <property type="entry name" value="OS05G0397300 PROTEIN"/>
    <property type="match status" value="1"/>
</dbReference>
<proteinExistence type="predicted"/>
<protein>
    <submittedName>
        <fullName evidence="1">Uncharacterized protein</fullName>
    </submittedName>
</protein>
<dbReference type="PANTHER" id="PTHR34956:SF2">
    <property type="entry name" value="OS05G0397300 PROTEIN"/>
    <property type="match status" value="1"/>
</dbReference>
<dbReference type="Proteomes" id="UP000321393">
    <property type="component" value="Unassembled WGS sequence"/>
</dbReference>
<accession>A0A5A7SW60</accession>
<dbReference type="EMBL" id="SSTE01020868">
    <property type="protein sequence ID" value="KAA0033419.1"/>
    <property type="molecule type" value="Genomic_DNA"/>
</dbReference>